<comment type="caution">
    <text evidence="7">The sequence shown here is derived from an EMBL/GenBank/DDBJ whole genome shotgun (WGS) entry which is preliminary data.</text>
</comment>
<evidence type="ECO:0000256" key="2">
    <source>
        <dbReference type="ARBA" id="ARBA00022614"/>
    </source>
</evidence>
<dbReference type="STRING" id="4072.A0A2G2ZLB1"/>
<keyword evidence="5" id="KW-1133">Transmembrane helix</keyword>
<keyword evidence="2" id="KW-0433">Leucine-rich repeat</keyword>
<dbReference type="PANTHER" id="PTHR27008:SF585">
    <property type="entry name" value="PROTEIN KINASE DOMAIN-CONTAINING PROTEIN"/>
    <property type="match status" value="1"/>
</dbReference>
<gene>
    <name evidence="7" type="ORF">T459_11222</name>
</gene>
<dbReference type="AlphaFoldDB" id="A0A2G2ZLB1"/>
<name>A0A2G2ZLB1_CAPAN</name>
<evidence type="ECO:0000313" key="7">
    <source>
        <dbReference type="EMBL" id="PHT82779.1"/>
    </source>
</evidence>
<dbReference type="SUPFAM" id="SSF52058">
    <property type="entry name" value="L domain-like"/>
    <property type="match status" value="1"/>
</dbReference>
<dbReference type="Pfam" id="PF13855">
    <property type="entry name" value="LRR_8"/>
    <property type="match status" value="1"/>
</dbReference>
<organism evidence="7 8">
    <name type="scientific">Capsicum annuum</name>
    <name type="common">Capsicum pepper</name>
    <dbReference type="NCBI Taxonomy" id="4072"/>
    <lineage>
        <taxon>Eukaryota</taxon>
        <taxon>Viridiplantae</taxon>
        <taxon>Streptophyta</taxon>
        <taxon>Embryophyta</taxon>
        <taxon>Tracheophyta</taxon>
        <taxon>Spermatophyta</taxon>
        <taxon>Magnoliopsida</taxon>
        <taxon>eudicotyledons</taxon>
        <taxon>Gunneridae</taxon>
        <taxon>Pentapetalae</taxon>
        <taxon>asterids</taxon>
        <taxon>lamiids</taxon>
        <taxon>Solanales</taxon>
        <taxon>Solanaceae</taxon>
        <taxon>Solanoideae</taxon>
        <taxon>Capsiceae</taxon>
        <taxon>Capsicum</taxon>
    </lineage>
</organism>
<protein>
    <submittedName>
        <fullName evidence="7">Uncharacterized protein</fullName>
    </submittedName>
</protein>
<dbReference type="CDD" id="cd09272">
    <property type="entry name" value="RNase_HI_RT_Ty1"/>
    <property type="match status" value="1"/>
</dbReference>
<evidence type="ECO:0000256" key="6">
    <source>
        <dbReference type="ARBA" id="ARBA00023136"/>
    </source>
</evidence>
<evidence type="ECO:0000256" key="1">
    <source>
        <dbReference type="ARBA" id="ARBA00004370"/>
    </source>
</evidence>
<dbReference type="EMBL" id="AYRZ02000004">
    <property type="protein sequence ID" value="PHT82779.1"/>
    <property type="molecule type" value="Genomic_DNA"/>
</dbReference>
<keyword evidence="8" id="KW-1185">Reference proteome</keyword>
<keyword evidence="4" id="KW-0677">Repeat</keyword>
<proteinExistence type="predicted"/>
<keyword evidence="3" id="KW-0812">Transmembrane</keyword>
<dbReference type="PROSITE" id="PS51450">
    <property type="entry name" value="LRR"/>
    <property type="match status" value="1"/>
</dbReference>
<evidence type="ECO:0000256" key="3">
    <source>
        <dbReference type="ARBA" id="ARBA00022692"/>
    </source>
</evidence>
<dbReference type="InterPro" id="IPR001611">
    <property type="entry name" value="Leu-rich_rpt"/>
</dbReference>
<dbReference type="PANTHER" id="PTHR27008">
    <property type="entry name" value="OS04G0122200 PROTEIN"/>
    <property type="match status" value="1"/>
</dbReference>
<dbReference type="Gene3D" id="3.80.10.10">
    <property type="entry name" value="Ribonuclease Inhibitor"/>
    <property type="match status" value="2"/>
</dbReference>
<reference evidence="7 8" key="1">
    <citation type="journal article" date="2014" name="Nat. Genet.">
        <title>Genome sequence of the hot pepper provides insights into the evolution of pungency in Capsicum species.</title>
        <authorList>
            <person name="Kim S."/>
            <person name="Park M."/>
            <person name="Yeom S.I."/>
            <person name="Kim Y.M."/>
            <person name="Lee J.M."/>
            <person name="Lee H.A."/>
            <person name="Seo E."/>
            <person name="Choi J."/>
            <person name="Cheong K."/>
            <person name="Kim K.T."/>
            <person name="Jung K."/>
            <person name="Lee G.W."/>
            <person name="Oh S.K."/>
            <person name="Bae C."/>
            <person name="Kim S.B."/>
            <person name="Lee H.Y."/>
            <person name="Kim S.Y."/>
            <person name="Kim M.S."/>
            <person name="Kang B.C."/>
            <person name="Jo Y.D."/>
            <person name="Yang H.B."/>
            <person name="Jeong H.J."/>
            <person name="Kang W.H."/>
            <person name="Kwon J.K."/>
            <person name="Shin C."/>
            <person name="Lim J.Y."/>
            <person name="Park J.H."/>
            <person name="Huh J.H."/>
            <person name="Kim J.S."/>
            <person name="Kim B.D."/>
            <person name="Cohen O."/>
            <person name="Paran I."/>
            <person name="Suh M.C."/>
            <person name="Lee S.B."/>
            <person name="Kim Y.K."/>
            <person name="Shin Y."/>
            <person name="Noh S.J."/>
            <person name="Park J."/>
            <person name="Seo Y.S."/>
            <person name="Kwon S.Y."/>
            <person name="Kim H.A."/>
            <person name="Park J.M."/>
            <person name="Kim H.J."/>
            <person name="Choi S.B."/>
            <person name="Bosland P.W."/>
            <person name="Reeves G."/>
            <person name="Jo S.H."/>
            <person name="Lee B.W."/>
            <person name="Cho H.T."/>
            <person name="Choi H.S."/>
            <person name="Lee M.S."/>
            <person name="Yu Y."/>
            <person name="Do Choi Y."/>
            <person name="Park B.S."/>
            <person name="van Deynze A."/>
            <person name="Ashrafi H."/>
            <person name="Hill T."/>
            <person name="Kim W.T."/>
            <person name="Pai H.S."/>
            <person name="Ahn H.K."/>
            <person name="Yeam I."/>
            <person name="Giovannoni J.J."/>
            <person name="Rose J.K."/>
            <person name="Sorensen I."/>
            <person name="Lee S.J."/>
            <person name="Kim R.W."/>
            <person name="Choi I.Y."/>
            <person name="Choi B.S."/>
            <person name="Lim J.S."/>
            <person name="Lee Y.H."/>
            <person name="Choi D."/>
        </authorList>
    </citation>
    <scope>NUCLEOTIDE SEQUENCE [LARGE SCALE GENOMIC DNA]</scope>
    <source>
        <strain evidence="8">cv. CM334</strain>
    </source>
</reference>
<keyword evidence="6" id="KW-0472">Membrane</keyword>
<dbReference type="Pfam" id="PF00560">
    <property type="entry name" value="LRR_1"/>
    <property type="match status" value="5"/>
</dbReference>
<sequence>MESTIDSAKKPPTQVYRKGWSDWAGSLDLRRSVTGWCMFLGISLISWKCKKQSRMSKSSMEAENQAMSTASSEVVWLRHLLSELGVAIISPTMLHADNTSEIPKEISNLIELELLSLAVNSFSDSLPMEIFKISWLRIIDLIDNNLSGSLPPNMCSILPNIEVLYLANLTNLVLINPHSISNCSKLKILELANNKLTDLIPNSLGYLTHLQFLNLGENNFTSDSSLSFLTSLTNCRNLTVLYLPFNHLNGMLPASMGNLSTFLRKFYANNYKIIGRIPNEVGNLSSLLDLDISGNNFVGLNPTSIGNLRNLQRFNLRNNKLTGFISDHICILQHLGDIYFGQNQLSASLPNCLGNIASLREIHLGSNKLSSIIPPSLGNLHDLVVLELSSNKI</sequence>
<evidence type="ECO:0000256" key="4">
    <source>
        <dbReference type="ARBA" id="ARBA00022737"/>
    </source>
</evidence>
<dbReference type="FunFam" id="3.80.10.10:FF:000383">
    <property type="entry name" value="Leucine-rich repeat receptor protein kinase EMS1"/>
    <property type="match status" value="1"/>
</dbReference>
<dbReference type="GO" id="GO:0004672">
    <property type="term" value="F:protein kinase activity"/>
    <property type="evidence" value="ECO:0000318"/>
    <property type="project" value="GO_Central"/>
</dbReference>
<dbReference type="Proteomes" id="UP000222542">
    <property type="component" value="Unassembled WGS sequence"/>
</dbReference>
<evidence type="ECO:0000313" key="8">
    <source>
        <dbReference type="Proteomes" id="UP000222542"/>
    </source>
</evidence>
<dbReference type="GO" id="GO:0016020">
    <property type="term" value="C:membrane"/>
    <property type="evidence" value="ECO:0007669"/>
    <property type="project" value="UniProtKB-SubCell"/>
</dbReference>
<reference evidence="7 8" key="2">
    <citation type="journal article" date="2017" name="Genome Biol.">
        <title>New reference genome sequences of hot pepper reveal the massive evolution of plant disease-resistance genes by retroduplication.</title>
        <authorList>
            <person name="Kim S."/>
            <person name="Park J."/>
            <person name="Yeom S.I."/>
            <person name="Kim Y.M."/>
            <person name="Seo E."/>
            <person name="Kim K.T."/>
            <person name="Kim M.S."/>
            <person name="Lee J.M."/>
            <person name="Cheong K."/>
            <person name="Shin H.S."/>
            <person name="Kim S.B."/>
            <person name="Han K."/>
            <person name="Lee J."/>
            <person name="Park M."/>
            <person name="Lee H.A."/>
            <person name="Lee H.Y."/>
            <person name="Lee Y."/>
            <person name="Oh S."/>
            <person name="Lee J.H."/>
            <person name="Choi E."/>
            <person name="Choi E."/>
            <person name="Lee S.E."/>
            <person name="Jeon J."/>
            <person name="Kim H."/>
            <person name="Choi G."/>
            <person name="Song H."/>
            <person name="Lee J."/>
            <person name="Lee S.C."/>
            <person name="Kwon J.K."/>
            <person name="Lee H.Y."/>
            <person name="Koo N."/>
            <person name="Hong Y."/>
            <person name="Kim R.W."/>
            <person name="Kang W.H."/>
            <person name="Huh J.H."/>
            <person name="Kang B.C."/>
            <person name="Yang T.J."/>
            <person name="Lee Y.H."/>
            <person name="Bennetzen J.L."/>
            <person name="Choi D."/>
        </authorList>
    </citation>
    <scope>NUCLEOTIDE SEQUENCE [LARGE SCALE GENOMIC DNA]</scope>
    <source>
        <strain evidence="8">cv. CM334</strain>
    </source>
</reference>
<comment type="subcellular location">
    <subcellularLocation>
        <location evidence="1">Membrane</location>
    </subcellularLocation>
</comment>
<dbReference type="InterPro" id="IPR032675">
    <property type="entry name" value="LRR_dom_sf"/>
</dbReference>
<accession>A0A2G2ZLB1</accession>
<evidence type="ECO:0000256" key="5">
    <source>
        <dbReference type="ARBA" id="ARBA00022989"/>
    </source>
</evidence>
<dbReference type="InterPro" id="IPR051809">
    <property type="entry name" value="Plant_receptor-like_S/T_kinase"/>
</dbReference>
<dbReference type="Gramene" id="PHT82779">
    <property type="protein sequence ID" value="PHT82779"/>
    <property type="gene ID" value="T459_11222"/>
</dbReference>